<evidence type="ECO:0000256" key="10">
    <source>
        <dbReference type="PROSITE-ProRule" id="PRU01097"/>
    </source>
</evidence>
<evidence type="ECO:0000256" key="3">
    <source>
        <dbReference type="ARBA" id="ARBA00007792"/>
    </source>
</evidence>
<evidence type="ECO:0000256" key="11">
    <source>
        <dbReference type="RuleBase" id="RU362015"/>
    </source>
</evidence>
<evidence type="ECO:0000256" key="12">
    <source>
        <dbReference type="SAM" id="SignalP"/>
    </source>
</evidence>
<evidence type="ECO:0000259" key="13">
    <source>
        <dbReference type="PROSITE" id="PS51761"/>
    </source>
</evidence>
<proteinExistence type="inferred from homology"/>
<dbReference type="Pfam" id="PF00457">
    <property type="entry name" value="Glyco_hydro_11"/>
    <property type="match status" value="1"/>
</dbReference>
<evidence type="ECO:0000256" key="7">
    <source>
        <dbReference type="ARBA" id="ARBA00023277"/>
    </source>
</evidence>
<evidence type="ECO:0000313" key="15">
    <source>
        <dbReference type="Proteomes" id="UP000244855"/>
    </source>
</evidence>
<evidence type="ECO:0000256" key="2">
    <source>
        <dbReference type="ARBA" id="ARBA00004851"/>
    </source>
</evidence>
<evidence type="ECO:0000313" key="14">
    <source>
        <dbReference type="EMBL" id="PVH92027.1"/>
    </source>
</evidence>
<feature type="chain" id="PRO_5015911421" description="Endo-1,4-beta-xylanase" evidence="12">
    <location>
        <begin position="21"/>
        <end position="241"/>
    </location>
</feature>
<keyword evidence="15" id="KW-1185">Reference proteome</keyword>
<dbReference type="UniPathway" id="UPA00114"/>
<dbReference type="InterPro" id="IPR013320">
    <property type="entry name" value="ConA-like_dom_sf"/>
</dbReference>
<sequence length="241" mass="26461">MLFFKSILISVLAFFSFAQAQQFLIQNWGNGEDATNYTYKSLEAGRFTVDWILGGGGNFVVGKGYRGSRTLVVNYTANYNPQGNSYLALYGFTSNPRVEFYVVEAFATHNPSDNAGHSFYGYHNSDGAQYELWSKYNGNLRQYWSVRRTNRRGGTITFSNHYNAWVAAGLPMGSLGNTFIVVEGQQGRGNADITVGVRPTGSISETPTATTRSAVCVTPTQTIGTVCKPRGAKRTAAPYMV</sequence>
<organism evidence="14 15">
    <name type="scientific">Periconia macrospinosa</name>
    <dbReference type="NCBI Taxonomy" id="97972"/>
    <lineage>
        <taxon>Eukaryota</taxon>
        <taxon>Fungi</taxon>
        <taxon>Dikarya</taxon>
        <taxon>Ascomycota</taxon>
        <taxon>Pezizomycotina</taxon>
        <taxon>Dothideomycetes</taxon>
        <taxon>Pleosporomycetidae</taxon>
        <taxon>Pleosporales</taxon>
        <taxon>Massarineae</taxon>
        <taxon>Periconiaceae</taxon>
        <taxon>Periconia</taxon>
    </lineage>
</organism>
<feature type="active site" description="Proton donor" evidence="10">
    <location>
        <position position="183"/>
    </location>
</feature>
<dbReference type="PANTHER" id="PTHR46828:SF2">
    <property type="entry name" value="ENDO-1,4-BETA-XYLANASE A-RELATED"/>
    <property type="match status" value="1"/>
</dbReference>
<dbReference type="GO" id="GO:0031176">
    <property type="term" value="F:endo-1,4-beta-xylanase activity"/>
    <property type="evidence" value="ECO:0007669"/>
    <property type="project" value="UniProtKB-UniRule"/>
</dbReference>
<dbReference type="GO" id="GO:0045493">
    <property type="term" value="P:xylan catabolic process"/>
    <property type="evidence" value="ECO:0007669"/>
    <property type="project" value="UniProtKB-UniRule"/>
</dbReference>
<accession>A0A2V1D1W6</accession>
<dbReference type="PRINTS" id="PR00911">
    <property type="entry name" value="GLHYDRLASE11"/>
</dbReference>
<name>A0A2V1D1W6_9PLEO</name>
<dbReference type="EMBL" id="KZ805736">
    <property type="protein sequence ID" value="PVH92027.1"/>
    <property type="molecule type" value="Genomic_DNA"/>
</dbReference>
<feature type="domain" description="GH11" evidence="13">
    <location>
        <begin position="11"/>
        <end position="196"/>
    </location>
</feature>
<keyword evidence="5 10" id="KW-0858">Xylan degradation</keyword>
<dbReference type="InterPro" id="IPR001137">
    <property type="entry name" value="Glyco_hydro_11"/>
</dbReference>
<dbReference type="Proteomes" id="UP000244855">
    <property type="component" value="Unassembled WGS sequence"/>
</dbReference>
<comment type="similarity">
    <text evidence="3 10 11">Belongs to the glycosyl hydrolase 11 (cellulase G) family.</text>
</comment>
<dbReference type="InterPro" id="IPR033123">
    <property type="entry name" value="GH11_dom"/>
</dbReference>
<keyword evidence="7 10" id="KW-0119">Carbohydrate metabolism</keyword>
<keyword evidence="12" id="KW-0732">Signal</keyword>
<dbReference type="SUPFAM" id="SSF49899">
    <property type="entry name" value="Concanavalin A-like lectins/glucanases"/>
    <property type="match status" value="1"/>
</dbReference>
<evidence type="ECO:0000256" key="9">
    <source>
        <dbReference type="ARBA" id="ARBA00023326"/>
    </source>
</evidence>
<dbReference type="PANTHER" id="PTHR46828">
    <property type="entry name" value="ENDO-1,4-BETA-XYLANASE A-RELATED"/>
    <property type="match status" value="1"/>
</dbReference>
<feature type="active site" description="Nucleophile" evidence="10">
    <location>
        <position position="99"/>
    </location>
</feature>
<dbReference type="InterPro" id="IPR013319">
    <property type="entry name" value="GH11/12"/>
</dbReference>
<feature type="signal peptide" evidence="12">
    <location>
        <begin position="1"/>
        <end position="20"/>
    </location>
</feature>
<keyword evidence="8 10" id="KW-0326">Glycosidase</keyword>
<evidence type="ECO:0000256" key="4">
    <source>
        <dbReference type="ARBA" id="ARBA00012590"/>
    </source>
</evidence>
<keyword evidence="9 10" id="KW-0624">Polysaccharide degradation</keyword>
<evidence type="ECO:0000256" key="8">
    <source>
        <dbReference type="ARBA" id="ARBA00023295"/>
    </source>
</evidence>
<dbReference type="PROSITE" id="PS51761">
    <property type="entry name" value="GH11_3"/>
    <property type="match status" value="1"/>
</dbReference>
<evidence type="ECO:0000256" key="6">
    <source>
        <dbReference type="ARBA" id="ARBA00022801"/>
    </source>
</evidence>
<evidence type="ECO:0000256" key="1">
    <source>
        <dbReference type="ARBA" id="ARBA00000681"/>
    </source>
</evidence>
<dbReference type="EC" id="3.2.1.8" evidence="4 10"/>
<dbReference type="OrthoDB" id="2115822at2759"/>
<comment type="pathway">
    <text evidence="2 10 11">Glycan degradation; xylan degradation.</text>
</comment>
<dbReference type="AlphaFoldDB" id="A0A2V1D1W6"/>
<comment type="catalytic activity">
    <reaction evidence="1 10 11">
        <text>Endohydrolysis of (1-&gt;4)-beta-D-xylosidic linkages in xylans.</text>
        <dbReference type="EC" id="3.2.1.8"/>
    </reaction>
</comment>
<keyword evidence="6 10" id="KW-0378">Hydrolase</keyword>
<evidence type="ECO:0000256" key="5">
    <source>
        <dbReference type="ARBA" id="ARBA00022651"/>
    </source>
</evidence>
<reference evidence="14 15" key="1">
    <citation type="journal article" date="2018" name="Sci. Rep.">
        <title>Comparative genomics provides insights into the lifestyle and reveals functional heterogeneity of dark septate endophytic fungi.</title>
        <authorList>
            <person name="Knapp D.G."/>
            <person name="Nemeth J.B."/>
            <person name="Barry K."/>
            <person name="Hainaut M."/>
            <person name="Henrissat B."/>
            <person name="Johnson J."/>
            <person name="Kuo A."/>
            <person name="Lim J.H.P."/>
            <person name="Lipzen A."/>
            <person name="Nolan M."/>
            <person name="Ohm R.A."/>
            <person name="Tamas L."/>
            <person name="Grigoriev I.V."/>
            <person name="Spatafora J.W."/>
            <person name="Nagy L.G."/>
            <person name="Kovacs G.M."/>
        </authorList>
    </citation>
    <scope>NUCLEOTIDE SEQUENCE [LARGE SCALE GENOMIC DNA]</scope>
    <source>
        <strain evidence="14 15">DSE2036</strain>
    </source>
</reference>
<dbReference type="Gene3D" id="2.60.120.180">
    <property type="match status" value="1"/>
</dbReference>
<gene>
    <name evidence="14" type="ORF">DM02DRAFT_663363</name>
</gene>
<protein>
    <recommendedName>
        <fullName evidence="4 10">Endo-1,4-beta-xylanase</fullName>
        <ecNumber evidence="4 10">3.2.1.8</ecNumber>
    </recommendedName>
</protein>